<keyword evidence="4" id="KW-1185">Reference proteome</keyword>
<keyword evidence="1" id="KW-0812">Transmembrane</keyword>
<sequence length="124" mass="13299">MNDHLRIGDADRDRAAADLGEHFAEGRLTAEEHAERLDRVWAARTRADLGPVLGDLPARTPAYAARPATPPGIPGPGPSAPVLALAGGLVVLTVLTHLPFVLLALLLFVVVRRHRRRAWLPSGT</sequence>
<evidence type="ECO:0000259" key="2">
    <source>
        <dbReference type="Pfam" id="PF08044"/>
    </source>
</evidence>
<dbReference type="PANTHER" id="PTHR40763:SF4">
    <property type="entry name" value="DUF1707 DOMAIN-CONTAINING PROTEIN"/>
    <property type="match status" value="1"/>
</dbReference>
<dbReference type="EMBL" id="JAUHJQ010000001">
    <property type="protein sequence ID" value="MDN4172341.1"/>
    <property type="molecule type" value="Genomic_DNA"/>
</dbReference>
<evidence type="ECO:0000313" key="3">
    <source>
        <dbReference type="EMBL" id="MDN4172341.1"/>
    </source>
</evidence>
<name>A0ABT8FCF9_9ACTN</name>
<feature type="transmembrane region" description="Helical" evidence="1">
    <location>
        <begin position="82"/>
        <end position="111"/>
    </location>
</feature>
<keyword evidence="1" id="KW-0472">Membrane</keyword>
<dbReference type="Proteomes" id="UP001168620">
    <property type="component" value="Unassembled WGS sequence"/>
</dbReference>
<accession>A0ABT8FCF9</accession>
<evidence type="ECO:0000313" key="4">
    <source>
        <dbReference type="Proteomes" id="UP001168620"/>
    </source>
</evidence>
<protein>
    <submittedName>
        <fullName evidence="3">DUF1707 domain-containing protein</fullName>
    </submittedName>
</protein>
<keyword evidence="1" id="KW-1133">Transmembrane helix</keyword>
<dbReference type="PANTHER" id="PTHR40763">
    <property type="entry name" value="MEMBRANE PROTEIN-RELATED"/>
    <property type="match status" value="1"/>
</dbReference>
<evidence type="ECO:0000256" key="1">
    <source>
        <dbReference type="SAM" id="Phobius"/>
    </source>
</evidence>
<reference evidence="3" key="1">
    <citation type="submission" date="2023-06" db="EMBL/GenBank/DDBJ databases">
        <title>Draft genome sequence of Nocardioides sp. SOB77.</title>
        <authorList>
            <person name="Zhang G."/>
        </authorList>
    </citation>
    <scope>NUCLEOTIDE SEQUENCE</scope>
    <source>
        <strain evidence="3">SOB77</strain>
    </source>
</reference>
<feature type="domain" description="DUF1707" evidence="2">
    <location>
        <begin position="5"/>
        <end position="57"/>
    </location>
</feature>
<dbReference type="InterPro" id="IPR012551">
    <property type="entry name" value="DUF1707_SHOCT-like"/>
</dbReference>
<comment type="caution">
    <text evidence="3">The sequence shown here is derived from an EMBL/GenBank/DDBJ whole genome shotgun (WGS) entry which is preliminary data.</text>
</comment>
<dbReference type="Pfam" id="PF08044">
    <property type="entry name" value="DUF1707"/>
    <property type="match status" value="1"/>
</dbReference>
<proteinExistence type="predicted"/>
<organism evidence="3 4">
    <name type="scientific">Nocardioides oceani</name>
    <dbReference type="NCBI Taxonomy" id="3058369"/>
    <lineage>
        <taxon>Bacteria</taxon>
        <taxon>Bacillati</taxon>
        <taxon>Actinomycetota</taxon>
        <taxon>Actinomycetes</taxon>
        <taxon>Propionibacteriales</taxon>
        <taxon>Nocardioidaceae</taxon>
        <taxon>Nocardioides</taxon>
    </lineage>
</organism>
<gene>
    <name evidence="3" type="ORF">QWY28_05260</name>
</gene>
<dbReference type="RefSeq" id="WP_300951234.1">
    <property type="nucleotide sequence ID" value="NZ_JAUHJQ010000001.1"/>
</dbReference>